<dbReference type="RefSeq" id="WP_197690249.1">
    <property type="nucleotide sequence ID" value="NZ_JADQUD010000040.1"/>
</dbReference>
<dbReference type="Pfam" id="PF00753">
    <property type="entry name" value="Lactamase_B"/>
    <property type="match status" value="1"/>
</dbReference>
<keyword evidence="2" id="KW-0479">Metal-binding</keyword>
<organism evidence="6 7">
    <name type="scientific">Corynebacterium belfantii</name>
    <dbReference type="NCBI Taxonomy" id="2014537"/>
    <lineage>
        <taxon>Bacteria</taxon>
        <taxon>Bacillati</taxon>
        <taxon>Actinomycetota</taxon>
        <taxon>Actinomycetes</taxon>
        <taxon>Mycobacteriales</taxon>
        <taxon>Corynebacteriaceae</taxon>
        <taxon>Corynebacterium</taxon>
    </lineage>
</organism>
<dbReference type="Proteomes" id="UP000615580">
    <property type="component" value="Unassembled WGS sequence"/>
</dbReference>
<keyword evidence="3" id="KW-0378">Hydrolase</keyword>
<name>A0ABS0LDS3_9CORY</name>
<evidence type="ECO:0000256" key="2">
    <source>
        <dbReference type="ARBA" id="ARBA00022723"/>
    </source>
</evidence>
<keyword evidence="4" id="KW-0862">Zinc</keyword>
<keyword evidence="7" id="KW-1185">Reference proteome</keyword>
<dbReference type="PANTHER" id="PTHR46233:SF3">
    <property type="entry name" value="HYDROXYACYLGLUTATHIONE HYDROLASE GLOC"/>
    <property type="match status" value="1"/>
</dbReference>
<sequence length="218" mass="23934">MNYMEILSFPAGPYQTNCYVVLSEESDGRRYASVVDPGLRAKELIDQYCQENHVEVVQVLLTHGHIDHCRDAAALANAWGVALQIHRDDEFFLDKGKGMSEDSRLLFHADAMNLPDSISYLGDGDEVELGSERFVVRHTPGHSPGCVLFVGKDFCFSGDVLFKGSIGRTDLVHSDPHAMANSLKTVVLGLEDALTILPGHGSATTMRAEKASNPYLRV</sequence>
<evidence type="ECO:0000313" key="6">
    <source>
        <dbReference type="EMBL" id="MBG9354811.1"/>
    </source>
</evidence>
<reference evidence="6 7" key="1">
    <citation type="journal article" date="2020" name="J. Clin. Microbiol.">
        <title>Assessing the Genetic Diversity of Austrian Corynebacterium diphtheriae Clinical Isolates, 2011-2019.</title>
        <authorList>
            <person name="Schaeffer J."/>
            <person name="Huhulescu S."/>
            <person name="Stoeger A."/>
            <person name="Allerberger F."/>
            <person name="Ruppitsch W."/>
        </authorList>
    </citation>
    <scope>NUCLEOTIDE SEQUENCE [LARGE SCALE GENOMIC DNA]</scope>
    <source>
        <strain evidence="6 7">04-17</strain>
    </source>
</reference>
<comment type="caution">
    <text evidence="6">The sequence shown here is derived from an EMBL/GenBank/DDBJ whole genome shotgun (WGS) entry which is preliminary data.</text>
</comment>
<accession>A0ABS0LDS3</accession>
<comment type="cofactor">
    <cofactor evidence="1">
        <name>Zn(2+)</name>
        <dbReference type="ChEBI" id="CHEBI:29105"/>
    </cofactor>
</comment>
<evidence type="ECO:0000313" key="7">
    <source>
        <dbReference type="Proteomes" id="UP000615580"/>
    </source>
</evidence>
<evidence type="ECO:0000256" key="3">
    <source>
        <dbReference type="ARBA" id="ARBA00022801"/>
    </source>
</evidence>
<feature type="domain" description="Metallo-beta-lactamase" evidence="5">
    <location>
        <begin position="15"/>
        <end position="200"/>
    </location>
</feature>
<dbReference type="EMBL" id="JADQUG010000043">
    <property type="protein sequence ID" value="MBG9354811.1"/>
    <property type="molecule type" value="Genomic_DNA"/>
</dbReference>
<dbReference type="InterPro" id="IPR001279">
    <property type="entry name" value="Metallo-B-lactamas"/>
</dbReference>
<evidence type="ECO:0000256" key="1">
    <source>
        <dbReference type="ARBA" id="ARBA00001947"/>
    </source>
</evidence>
<evidence type="ECO:0000259" key="5">
    <source>
        <dbReference type="SMART" id="SM00849"/>
    </source>
</evidence>
<proteinExistence type="predicted"/>
<dbReference type="Gene3D" id="3.60.15.10">
    <property type="entry name" value="Ribonuclease Z/Hydroxyacylglutathione hydrolase-like"/>
    <property type="match status" value="1"/>
</dbReference>
<protein>
    <submittedName>
        <fullName evidence="6">MBL fold metallo-hydrolase</fullName>
    </submittedName>
</protein>
<gene>
    <name evidence="6" type="ORF">I4J41_09550</name>
</gene>
<dbReference type="PANTHER" id="PTHR46233">
    <property type="entry name" value="HYDROXYACYLGLUTATHIONE HYDROLASE GLOC"/>
    <property type="match status" value="1"/>
</dbReference>
<dbReference type="SUPFAM" id="SSF56281">
    <property type="entry name" value="Metallo-hydrolase/oxidoreductase"/>
    <property type="match status" value="1"/>
</dbReference>
<dbReference type="InterPro" id="IPR051453">
    <property type="entry name" value="MBL_Glyoxalase_II"/>
</dbReference>
<dbReference type="InterPro" id="IPR036866">
    <property type="entry name" value="RibonucZ/Hydroxyglut_hydro"/>
</dbReference>
<dbReference type="SMART" id="SM00849">
    <property type="entry name" value="Lactamase_B"/>
    <property type="match status" value="1"/>
</dbReference>
<dbReference type="CDD" id="cd06262">
    <property type="entry name" value="metallo-hydrolase-like_MBL-fold"/>
    <property type="match status" value="1"/>
</dbReference>
<evidence type="ECO:0000256" key="4">
    <source>
        <dbReference type="ARBA" id="ARBA00022833"/>
    </source>
</evidence>